<feature type="region of interest" description="Disordered" evidence="1">
    <location>
        <begin position="111"/>
        <end position="208"/>
    </location>
</feature>
<dbReference type="Proteomes" id="UP000821837">
    <property type="component" value="Unassembled WGS sequence"/>
</dbReference>
<keyword evidence="3" id="KW-1185">Reference proteome</keyword>
<sequence length="208" mass="23342">MAFYSSQWRRGILTAREVQQSRRRRDEHSTTATILTCHQPTRQFCPTCRTPGHRPDVCHNPTARACDVCNLPNPEAGHTCVPKCALCGGHHLTAAKECENKLKRIEIWRKPAITEPPSAHRSPPASSSRFTQTTIKVDAPAPEAGSSHRSTRYDNGFPQHQQNRVASPARIDAKRQGHQGSSPYKRSVPDQHFRDMKHTTRVKIASGR</sequence>
<accession>A0A9D4T423</accession>
<comment type="caution">
    <text evidence="2">The sequence shown here is derived from an EMBL/GenBank/DDBJ whole genome shotgun (WGS) entry which is preliminary data.</text>
</comment>
<evidence type="ECO:0000256" key="1">
    <source>
        <dbReference type="SAM" id="MobiDB-lite"/>
    </source>
</evidence>
<dbReference type="EMBL" id="JABSTV010001248">
    <property type="protein sequence ID" value="KAH7969344.1"/>
    <property type="molecule type" value="Genomic_DNA"/>
</dbReference>
<organism evidence="2 3">
    <name type="scientific">Rhipicephalus sanguineus</name>
    <name type="common">Brown dog tick</name>
    <name type="synonym">Ixodes sanguineus</name>
    <dbReference type="NCBI Taxonomy" id="34632"/>
    <lineage>
        <taxon>Eukaryota</taxon>
        <taxon>Metazoa</taxon>
        <taxon>Ecdysozoa</taxon>
        <taxon>Arthropoda</taxon>
        <taxon>Chelicerata</taxon>
        <taxon>Arachnida</taxon>
        <taxon>Acari</taxon>
        <taxon>Parasitiformes</taxon>
        <taxon>Ixodida</taxon>
        <taxon>Ixodoidea</taxon>
        <taxon>Ixodidae</taxon>
        <taxon>Rhipicephalinae</taxon>
        <taxon>Rhipicephalus</taxon>
        <taxon>Rhipicephalus</taxon>
    </lineage>
</organism>
<name>A0A9D4T423_RHISA</name>
<feature type="compositionally biased region" description="Low complexity" evidence="1">
    <location>
        <begin position="116"/>
        <end position="129"/>
    </location>
</feature>
<dbReference type="AlphaFoldDB" id="A0A9D4T423"/>
<feature type="compositionally biased region" description="Basic and acidic residues" evidence="1">
    <location>
        <begin position="187"/>
        <end position="198"/>
    </location>
</feature>
<proteinExistence type="predicted"/>
<reference evidence="2" key="2">
    <citation type="submission" date="2021-09" db="EMBL/GenBank/DDBJ databases">
        <authorList>
            <person name="Jia N."/>
            <person name="Wang J."/>
            <person name="Shi W."/>
            <person name="Du L."/>
            <person name="Sun Y."/>
            <person name="Zhan W."/>
            <person name="Jiang J."/>
            <person name="Wang Q."/>
            <person name="Zhang B."/>
            <person name="Ji P."/>
            <person name="Sakyi L.B."/>
            <person name="Cui X."/>
            <person name="Yuan T."/>
            <person name="Jiang B."/>
            <person name="Yang W."/>
            <person name="Lam T.T.-Y."/>
            <person name="Chang Q."/>
            <person name="Ding S."/>
            <person name="Wang X."/>
            <person name="Zhu J."/>
            <person name="Ruan X."/>
            <person name="Zhao L."/>
            <person name="Wei J."/>
            <person name="Que T."/>
            <person name="Du C."/>
            <person name="Cheng J."/>
            <person name="Dai P."/>
            <person name="Han X."/>
            <person name="Huang E."/>
            <person name="Gao Y."/>
            <person name="Liu J."/>
            <person name="Shao H."/>
            <person name="Ye R."/>
            <person name="Li L."/>
            <person name="Wei W."/>
            <person name="Wang X."/>
            <person name="Wang C."/>
            <person name="Huo Q."/>
            <person name="Li W."/>
            <person name="Guo W."/>
            <person name="Chen H."/>
            <person name="Chen S."/>
            <person name="Zhou L."/>
            <person name="Zhou L."/>
            <person name="Ni X."/>
            <person name="Tian J."/>
            <person name="Zhou Y."/>
            <person name="Sheng Y."/>
            <person name="Liu T."/>
            <person name="Pan Y."/>
            <person name="Xia L."/>
            <person name="Li J."/>
            <person name="Zhao F."/>
            <person name="Cao W."/>
        </authorList>
    </citation>
    <scope>NUCLEOTIDE SEQUENCE</scope>
    <source>
        <strain evidence="2">Rsan-2018</strain>
        <tissue evidence="2">Larvae</tissue>
    </source>
</reference>
<evidence type="ECO:0000313" key="3">
    <source>
        <dbReference type="Proteomes" id="UP000821837"/>
    </source>
</evidence>
<evidence type="ECO:0000313" key="2">
    <source>
        <dbReference type="EMBL" id="KAH7969344.1"/>
    </source>
</evidence>
<protein>
    <submittedName>
        <fullName evidence="2">Uncharacterized protein</fullName>
    </submittedName>
</protein>
<gene>
    <name evidence="2" type="ORF">HPB52_016834</name>
</gene>
<reference evidence="2" key="1">
    <citation type="journal article" date="2020" name="Cell">
        <title>Large-Scale Comparative Analyses of Tick Genomes Elucidate Their Genetic Diversity and Vector Capacities.</title>
        <authorList>
            <consortium name="Tick Genome and Microbiome Consortium (TIGMIC)"/>
            <person name="Jia N."/>
            <person name="Wang J."/>
            <person name="Shi W."/>
            <person name="Du L."/>
            <person name="Sun Y."/>
            <person name="Zhan W."/>
            <person name="Jiang J.F."/>
            <person name="Wang Q."/>
            <person name="Zhang B."/>
            <person name="Ji P."/>
            <person name="Bell-Sakyi L."/>
            <person name="Cui X.M."/>
            <person name="Yuan T.T."/>
            <person name="Jiang B.G."/>
            <person name="Yang W.F."/>
            <person name="Lam T.T."/>
            <person name="Chang Q.C."/>
            <person name="Ding S.J."/>
            <person name="Wang X.J."/>
            <person name="Zhu J.G."/>
            <person name="Ruan X.D."/>
            <person name="Zhao L."/>
            <person name="Wei J.T."/>
            <person name="Ye R.Z."/>
            <person name="Que T.C."/>
            <person name="Du C.H."/>
            <person name="Zhou Y.H."/>
            <person name="Cheng J.X."/>
            <person name="Dai P.F."/>
            <person name="Guo W.B."/>
            <person name="Han X.H."/>
            <person name="Huang E.J."/>
            <person name="Li L.F."/>
            <person name="Wei W."/>
            <person name="Gao Y.C."/>
            <person name="Liu J.Z."/>
            <person name="Shao H.Z."/>
            <person name="Wang X."/>
            <person name="Wang C.C."/>
            <person name="Yang T.C."/>
            <person name="Huo Q.B."/>
            <person name="Li W."/>
            <person name="Chen H.Y."/>
            <person name="Chen S.E."/>
            <person name="Zhou L.G."/>
            <person name="Ni X.B."/>
            <person name="Tian J.H."/>
            <person name="Sheng Y."/>
            <person name="Liu T."/>
            <person name="Pan Y.S."/>
            <person name="Xia L.Y."/>
            <person name="Li J."/>
            <person name="Zhao F."/>
            <person name="Cao W.C."/>
        </authorList>
    </citation>
    <scope>NUCLEOTIDE SEQUENCE</scope>
    <source>
        <strain evidence="2">Rsan-2018</strain>
    </source>
</reference>